<dbReference type="Gene3D" id="3.10.350.10">
    <property type="entry name" value="LysM domain"/>
    <property type="match status" value="1"/>
</dbReference>
<dbReference type="Gene3D" id="2.20.230.10">
    <property type="entry name" value="Resuscitation-promoting factor rpfb"/>
    <property type="match status" value="1"/>
</dbReference>
<dbReference type="SMART" id="SM01208">
    <property type="entry name" value="G5"/>
    <property type="match status" value="1"/>
</dbReference>
<dbReference type="AlphaFoldDB" id="A0A7X3FJ56"/>
<keyword evidence="1" id="KW-0732">Signal</keyword>
<dbReference type="GO" id="GO:0004222">
    <property type="term" value="F:metalloendopeptidase activity"/>
    <property type="evidence" value="ECO:0007669"/>
    <property type="project" value="TreeGrafter"/>
</dbReference>
<name>A0A7X3FJ56_9BACL</name>
<dbReference type="InterPro" id="IPR018392">
    <property type="entry name" value="LysM"/>
</dbReference>
<sequence length="505" mass="55435">MRGSKGIDWARKLWKQSKAQWQSLTSKQAEPTSVLKDSAAPGRGKWFFLYSISSIALIGTLTITGQDYVEANLADIYPVKVGQETLGYVSSPEVLKEYTADREQKLAKQYPDVHMILPELEQSEPERAFRQKPDDSKVLALLDEKLKPVASGVELVIEGKTFAIVKDQATADKVLAEIKKPYEQKAKDSSQVAVLSADTAKPASTTVEKVEFVQKVETSDALGIQPQDVVKPDELIAKIKTGGVEPTKYTVLPGDCVSCIAEKLSVPKQVIYDKNPWIVDDQIREGDVLDLTVIKPALSVKTVEKMVENQDVQYETEVITDDTVKEGIVETISPGKNGLKQVTYELTKVNGQLVDEKIIGEEMVEKPVPAKVKKGTKVILGEGTGSFAWPVVSHSITSTFGTRWNKLHKGLDIVGNRAIVAADNGKVVSAGYKSDYGYYVLINHMNGYETMYAHMSKIETTAGTIVEKGEQIGVMGSTGDSTGVHLHFEIHKNGGLENPLKYLNH</sequence>
<dbReference type="InterPro" id="IPR016047">
    <property type="entry name" value="M23ase_b-sheet_dom"/>
</dbReference>
<dbReference type="SUPFAM" id="SSF51261">
    <property type="entry name" value="Duplicated hybrid motif"/>
    <property type="match status" value="1"/>
</dbReference>
<dbReference type="PROSITE" id="PS51782">
    <property type="entry name" value="LYSM"/>
    <property type="match status" value="1"/>
</dbReference>
<feature type="domain" description="LysM" evidence="3">
    <location>
        <begin position="247"/>
        <end position="291"/>
    </location>
</feature>
<proteinExistence type="predicted"/>
<organism evidence="4 5">
    <name type="scientific">Paenibacillus lutrae</name>
    <dbReference type="NCBI Taxonomy" id="2078573"/>
    <lineage>
        <taxon>Bacteria</taxon>
        <taxon>Bacillati</taxon>
        <taxon>Bacillota</taxon>
        <taxon>Bacilli</taxon>
        <taxon>Bacillales</taxon>
        <taxon>Paenibacillaceae</taxon>
        <taxon>Paenibacillus</taxon>
    </lineage>
</organism>
<dbReference type="RefSeq" id="WP_157336471.1">
    <property type="nucleotide sequence ID" value="NZ_RHLK01000007.1"/>
</dbReference>
<dbReference type="PANTHER" id="PTHR21666:SF270">
    <property type="entry name" value="MUREIN HYDROLASE ACTIVATOR ENVC"/>
    <property type="match status" value="1"/>
</dbReference>
<dbReference type="CDD" id="cd12797">
    <property type="entry name" value="M23_peptidase"/>
    <property type="match status" value="1"/>
</dbReference>
<evidence type="ECO:0000313" key="4">
    <source>
        <dbReference type="EMBL" id="MVP00736.1"/>
    </source>
</evidence>
<dbReference type="CDD" id="cd00118">
    <property type="entry name" value="LysM"/>
    <property type="match status" value="1"/>
</dbReference>
<evidence type="ECO:0000259" key="3">
    <source>
        <dbReference type="PROSITE" id="PS51782"/>
    </source>
</evidence>
<dbReference type="Pfam" id="PF01551">
    <property type="entry name" value="Peptidase_M23"/>
    <property type="match status" value="1"/>
</dbReference>
<dbReference type="InterPro" id="IPR050570">
    <property type="entry name" value="Cell_wall_metabolism_enzyme"/>
</dbReference>
<dbReference type="Proteomes" id="UP000490800">
    <property type="component" value="Unassembled WGS sequence"/>
</dbReference>
<evidence type="ECO:0000256" key="1">
    <source>
        <dbReference type="ARBA" id="ARBA00022729"/>
    </source>
</evidence>
<dbReference type="InterPro" id="IPR036779">
    <property type="entry name" value="LysM_dom_sf"/>
</dbReference>
<dbReference type="InterPro" id="IPR011055">
    <property type="entry name" value="Dup_hybrid_motif"/>
</dbReference>
<dbReference type="PANTHER" id="PTHR21666">
    <property type="entry name" value="PEPTIDASE-RELATED"/>
    <property type="match status" value="1"/>
</dbReference>
<keyword evidence="5" id="KW-1185">Reference proteome</keyword>
<dbReference type="Gene3D" id="2.70.70.10">
    <property type="entry name" value="Glucose Permease (Domain IIA)"/>
    <property type="match status" value="1"/>
</dbReference>
<dbReference type="PROSITE" id="PS51109">
    <property type="entry name" value="G5"/>
    <property type="match status" value="1"/>
</dbReference>
<evidence type="ECO:0000259" key="2">
    <source>
        <dbReference type="PROSITE" id="PS51109"/>
    </source>
</evidence>
<dbReference type="OrthoDB" id="9805799at2"/>
<evidence type="ECO:0000313" key="5">
    <source>
        <dbReference type="Proteomes" id="UP000490800"/>
    </source>
</evidence>
<comment type="caution">
    <text evidence="4">The sequence shown here is derived from an EMBL/GenBank/DDBJ whole genome shotgun (WGS) entry which is preliminary data.</text>
</comment>
<dbReference type="InterPro" id="IPR011098">
    <property type="entry name" value="G5_dom"/>
</dbReference>
<dbReference type="Pfam" id="PF07501">
    <property type="entry name" value="G5"/>
    <property type="match status" value="1"/>
</dbReference>
<accession>A0A7X3FJ56</accession>
<feature type="domain" description="G5" evidence="2">
    <location>
        <begin position="297"/>
        <end position="378"/>
    </location>
</feature>
<gene>
    <name evidence="4" type="ORF">EDM21_14585</name>
</gene>
<reference evidence="4 5" key="1">
    <citation type="journal article" date="2019" name="Microorganisms">
        <title>Paenibacillus lutrae sp. nov., A Chitinolytic Species Isolated from A River Otter in Castril Natural Park, Granada, Spain.</title>
        <authorList>
            <person name="Rodriguez M."/>
            <person name="Reina J.C."/>
            <person name="Bejar V."/>
            <person name="Llamas I."/>
        </authorList>
    </citation>
    <scope>NUCLEOTIDE SEQUENCE [LARGE SCALE GENOMIC DNA]</scope>
    <source>
        <strain evidence="4 5">N10</strain>
    </source>
</reference>
<dbReference type="EMBL" id="RHLK01000007">
    <property type="protein sequence ID" value="MVP00736.1"/>
    <property type="molecule type" value="Genomic_DNA"/>
</dbReference>
<protein>
    <submittedName>
        <fullName evidence="4">Peptidoglycan DD-metalloendopeptidase family protein</fullName>
    </submittedName>
</protein>